<keyword evidence="2" id="KW-0732">Signal</keyword>
<feature type="domain" description="PepSY" evidence="3">
    <location>
        <begin position="131"/>
        <end position="192"/>
    </location>
</feature>
<dbReference type="Proteomes" id="UP001595901">
    <property type="component" value="Unassembled WGS sequence"/>
</dbReference>
<evidence type="ECO:0000313" key="4">
    <source>
        <dbReference type="EMBL" id="MFC3932022.1"/>
    </source>
</evidence>
<dbReference type="Pfam" id="PF03413">
    <property type="entry name" value="PepSY"/>
    <property type="match status" value="2"/>
</dbReference>
<feature type="domain" description="PepSY" evidence="3">
    <location>
        <begin position="40"/>
        <end position="100"/>
    </location>
</feature>
<reference evidence="5" key="1">
    <citation type="journal article" date="2019" name="Int. J. Syst. Evol. Microbiol.">
        <title>The Global Catalogue of Microorganisms (GCM) 10K type strain sequencing project: providing services to taxonomists for standard genome sequencing and annotation.</title>
        <authorList>
            <consortium name="The Broad Institute Genomics Platform"/>
            <consortium name="The Broad Institute Genome Sequencing Center for Infectious Disease"/>
            <person name="Wu L."/>
            <person name="Ma J."/>
        </authorList>
    </citation>
    <scope>NUCLEOTIDE SEQUENCE [LARGE SCALE GENOMIC DNA]</scope>
    <source>
        <strain evidence="5">CCUG 58728</strain>
    </source>
</reference>
<protein>
    <submittedName>
        <fullName evidence="4">PepSY domain-containing protein</fullName>
    </submittedName>
</protein>
<dbReference type="EMBL" id="JBHSAC010000039">
    <property type="protein sequence ID" value="MFC3932022.1"/>
    <property type="molecule type" value="Genomic_DNA"/>
</dbReference>
<dbReference type="InterPro" id="IPR025711">
    <property type="entry name" value="PepSY"/>
</dbReference>
<organism evidence="4 5">
    <name type="scientific">Streptococcus dentapri</name>
    <dbReference type="NCBI Taxonomy" id="573564"/>
    <lineage>
        <taxon>Bacteria</taxon>
        <taxon>Bacillati</taxon>
        <taxon>Bacillota</taxon>
        <taxon>Bacilli</taxon>
        <taxon>Lactobacillales</taxon>
        <taxon>Streptococcaceae</taxon>
        <taxon>Streptococcus</taxon>
    </lineage>
</organism>
<dbReference type="Gene3D" id="3.10.450.40">
    <property type="match status" value="2"/>
</dbReference>
<keyword evidence="5" id="KW-1185">Reference proteome</keyword>
<feature type="compositionally biased region" description="Polar residues" evidence="1">
    <location>
        <begin position="126"/>
        <end position="135"/>
    </location>
</feature>
<gene>
    <name evidence="4" type="ORF">ACFOSE_04390</name>
</gene>
<feature type="compositionally biased region" description="Low complexity" evidence="1">
    <location>
        <begin position="109"/>
        <end position="125"/>
    </location>
</feature>
<comment type="caution">
    <text evidence="4">The sequence shown here is derived from an EMBL/GenBank/DDBJ whole genome shotgun (WGS) entry which is preliminary data.</text>
</comment>
<feature type="signal peptide" evidence="2">
    <location>
        <begin position="1"/>
        <end position="36"/>
    </location>
</feature>
<evidence type="ECO:0000256" key="2">
    <source>
        <dbReference type="SAM" id="SignalP"/>
    </source>
</evidence>
<evidence type="ECO:0000259" key="3">
    <source>
        <dbReference type="Pfam" id="PF03413"/>
    </source>
</evidence>
<proteinExistence type="predicted"/>
<evidence type="ECO:0000313" key="5">
    <source>
        <dbReference type="Proteomes" id="UP001595901"/>
    </source>
</evidence>
<name>A0ABV8D136_9STRE</name>
<feature type="region of interest" description="Disordered" evidence="1">
    <location>
        <begin position="94"/>
        <end position="135"/>
    </location>
</feature>
<accession>A0ABV8D136</accession>
<sequence length="195" mass="20579">MTKMKTMFNKKKQLLSLTAIVSLAAVGSVGVATVSAASNISAEQAKSIALSDAGFDANQVTALKVETDSDNDIPVYEVEFKSNHNEYDYTINATDGSITEKDNDIDDASSNSGNNGTNSNSGSNTKQPARLSSTDAKSIALSDAGLTESGVTALKVEADSDNDIPVYEIEFKQGNTEYDYTVNAVNGTIVEKDIS</sequence>
<evidence type="ECO:0000256" key="1">
    <source>
        <dbReference type="SAM" id="MobiDB-lite"/>
    </source>
</evidence>
<dbReference type="RefSeq" id="WP_380431016.1">
    <property type="nucleotide sequence ID" value="NZ_JBHSAC010000039.1"/>
</dbReference>
<feature type="chain" id="PRO_5045534454" evidence="2">
    <location>
        <begin position="37"/>
        <end position="195"/>
    </location>
</feature>